<organism evidence="1 2">
    <name type="scientific">Paraburkholderia steynii</name>
    <dbReference type="NCBI Taxonomy" id="1245441"/>
    <lineage>
        <taxon>Bacteria</taxon>
        <taxon>Pseudomonadati</taxon>
        <taxon>Pseudomonadota</taxon>
        <taxon>Betaproteobacteria</taxon>
        <taxon>Burkholderiales</taxon>
        <taxon>Burkholderiaceae</taxon>
        <taxon>Paraburkholderia</taxon>
    </lineage>
</organism>
<accession>A0A4R0XF10</accession>
<evidence type="ECO:0000313" key="2">
    <source>
        <dbReference type="Proteomes" id="UP000294200"/>
    </source>
</evidence>
<sequence>MKFEWDVARGILQAIEDSPQSRRDFDFSSLVIDAEVLHYHLELMSQRGLIETLRHSGLNMPYPQHSVISMRLDGHELLEVMRNDTMWGNIKATVKEKGLGLTLDAIKAAGAWLIHRAFTMHGGS</sequence>
<evidence type="ECO:0000313" key="1">
    <source>
        <dbReference type="EMBL" id="TCG04621.1"/>
    </source>
</evidence>
<name>A0A4R0XF10_9BURK</name>
<keyword evidence="2" id="KW-1185">Reference proteome</keyword>
<comment type="caution">
    <text evidence="1">The sequence shown here is derived from an EMBL/GenBank/DDBJ whole genome shotgun (WGS) entry which is preliminary data.</text>
</comment>
<gene>
    <name evidence="1" type="ORF">BZM27_39680</name>
</gene>
<reference evidence="1 2" key="1">
    <citation type="submission" date="2017-02" db="EMBL/GenBank/DDBJ databases">
        <title>Paraburkholderia sophoroidis sp. nov. and Paraburkholderia steynii sp. nov. rhizobial symbionts of the fynbos legume Hypocalyptus sophoroides.</title>
        <authorList>
            <person name="Steenkamp E.T."/>
            <person name="Beukes C.W."/>
            <person name="Van Zyl E."/>
            <person name="Avontuur J."/>
            <person name="Chan W.Y."/>
            <person name="Hassen A."/>
            <person name="Palmer M."/>
            <person name="Mthombeni L."/>
            <person name="Phalane F."/>
            <person name="Sereme K."/>
            <person name="Venter S.N."/>
        </authorList>
    </citation>
    <scope>NUCLEOTIDE SEQUENCE [LARGE SCALE GENOMIC DNA]</scope>
    <source>
        <strain evidence="1 2">HC1.1ba</strain>
    </source>
</reference>
<evidence type="ECO:0008006" key="3">
    <source>
        <dbReference type="Google" id="ProtNLM"/>
    </source>
</evidence>
<dbReference type="EMBL" id="MWML01000235">
    <property type="protein sequence ID" value="TCG04621.1"/>
    <property type="molecule type" value="Genomic_DNA"/>
</dbReference>
<protein>
    <recommendedName>
        <fullName evidence="3">DUF2513 domain-containing protein</fullName>
    </recommendedName>
</protein>
<proteinExistence type="predicted"/>
<dbReference type="Pfam" id="PF10711">
    <property type="entry name" value="DUF2513"/>
    <property type="match status" value="1"/>
</dbReference>
<dbReference type="Proteomes" id="UP000294200">
    <property type="component" value="Unassembled WGS sequence"/>
</dbReference>
<dbReference type="AlphaFoldDB" id="A0A4R0XF10"/>
<dbReference type="InterPro" id="IPR019650">
    <property type="entry name" value="DUF2513"/>
</dbReference>